<comment type="caution">
    <text evidence="4">The sequence shown here is derived from an EMBL/GenBank/DDBJ whole genome shotgun (WGS) entry which is preliminary data.</text>
</comment>
<feature type="coiled-coil region" evidence="1">
    <location>
        <begin position="174"/>
        <end position="208"/>
    </location>
</feature>
<evidence type="ECO:0000256" key="2">
    <source>
        <dbReference type="SAM" id="Phobius"/>
    </source>
</evidence>
<evidence type="ECO:0000313" key="5">
    <source>
        <dbReference type="Proteomes" id="UP000604481"/>
    </source>
</evidence>
<feature type="domain" description="Mce/MlaD" evidence="3">
    <location>
        <begin position="43"/>
        <end position="120"/>
    </location>
</feature>
<dbReference type="InterPro" id="IPR003399">
    <property type="entry name" value="Mce/MlaD"/>
</dbReference>
<feature type="transmembrane region" description="Helical" evidence="2">
    <location>
        <begin position="12"/>
        <end position="33"/>
    </location>
</feature>
<dbReference type="PANTHER" id="PTHR33371:SF4">
    <property type="entry name" value="INTERMEMBRANE PHOSPHOLIPID TRANSPORT SYSTEM BINDING PROTEIN MLAD"/>
    <property type="match status" value="1"/>
</dbReference>
<evidence type="ECO:0000313" key="4">
    <source>
        <dbReference type="EMBL" id="MBE9609387.1"/>
    </source>
</evidence>
<dbReference type="InterPro" id="IPR052336">
    <property type="entry name" value="MlaD_Phospholipid_Transporter"/>
</dbReference>
<reference evidence="4 5" key="1">
    <citation type="submission" date="2020-10" db="EMBL/GenBank/DDBJ databases">
        <title>The genome sequence of Chitinilyticum litopenaei 4Y14.</title>
        <authorList>
            <person name="Liu Y."/>
        </authorList>
    </citation>
    <scope>NUCLEOTIDE SEQUENCE [LARGE SCALE GENOMIC DNA]</scope>
    <source>
        <strain evidence="4 5">4Y14</strain>
    </source>
</reference>
<dbReference type="Pfam" id="PF02470">
    <property type="entry name" value="MlaD"/>
    <property type="match status" value="1"/>
</dbReference>
<dbReference type="PANTHER" id="PTHR33371">
    <property type="entry name" value="INTERMEMBRANE PHOSPHOLIPID TRANSPORT SYSTEM BINDING PROTEIN MLAD-RELATED"/>
    <property type="match status" value="1"/>
</dbReference>
<dbReference type="AlphaFoldDB" id="A0A8J7FKH6"/>
<keyword evidence="1" id="KW-0175">Coiled coil</keyword>
<proteinExistence type="predicted"/>
<evidence type="ECO:0000259" key="3">
    <source>
        <dbReference type="Pfam" id="PF02470"/>
    </source>
</evidence>
<dbReference type="Proteomes" id="UP000604481">
    <property type="component" value="Unassembled WGS sequence"/>
</dbReference>
<keyword evidence="2" id="KW-0472">Membrane</keyword>
<keyword evidence="5" id="KW-1185">Reference proteome</keyword>
<name>A0A8J7FKH6_9NEIS</name>
<protein>
    <submittedName>
        <fullName evidence="4">MCE family protein</fullName>
    </submittedName>
</protein>
<dbReference type="EMBL" id="JADFUA010000004">
    <property type="protein sequence ID" value="MBE9609387.1"/>
    <property type="molecule type" value="Genomic_DNA"/>
</dbReference>
<keyword evidence="2" id="KW-0812">Transmembrane</keyword>
<organism evidence="4 5">
    <name type="scientific">Chitinilyticum piscinae</name>
    <dbReference type="NCBI Taxonomy" id="2866724"/>
    <lineage>
        <taxon>Bacteria</taxon>
        <taxon>Pseudomonadati</taxon>
        <taxon>Pseudomonadota</taxon>
        <taxon>Betaproteobacteria</taxon>
        <taxon>Neisseriales</taxon>
        <taxon>Chitinibacteraceae</taxon>
        <taxon>Chitinilyticum</taxon>
    </lineage>
</organism>
<sequence length="319" mass="34882">MRDRDPRFRLLGWRVGLTGVVLLGMLVLLAGFLGERSGLFEDKTRVHLVAENGTGLLPGLQVRLSGFRIGVIDDVQLNSEAKVDVTLLIETRYMKWVRADALAILQQDGLVGDHFIEIAGGTNKAPQLAENGELTFVPAMGLSDIAQDLRNRTLPLLDEFQQTMTYVNDPKGDVRKTMANLQQMTSELQQTRQQLDALLANLNRLSEGEVRQTLVGARDLLQRADRMASGVEERLPGIMTDAASGVGSLRAAADDASATMKVLRQTGETVAPRVPGMLRNTDELIRDAGITVRGVQQIWPLSTILAPTPLPAFVPESRP</sequence>
<evidence type="ECO:0000256" key="1">
    <source>
        <dbReference type="SAM" id="Coils"/>
    </source>
</evidence>
<accession>A0A8J7FKH6</accession>
<gene>
    <name evidence="4" type="ORF">INR99_08490</name>
</gene>
<keyword evidence="2" id="KW-1133">Transmembrane helix</keyword>